<accession>A0ABW3D0A7</accession>
<dbReference type="InterPro" id="IPR054156">
    <property type="entry name" value="YxaF_TetR_C"/>
</dbReference>
<reference evidence="7" key="1">
    <citation type="journal article" date="2019" name="Int. J. Syst. Evol. Microbiol.">
        <title>The Global Catalogue of Microorganisms (GCM) 10K type strain sequencing project: providing services to taxonomists for standard genome sequencing and annotation.</title>
        <authorList>
            <consortium name="The Broad Institute Genomics Platform"/>
            <consortium name="The Broad Institute Genome Sequencing Center for Infectious Disease"/>
            <person name="Wu L."/>
            <person name="Ma J."/>
        </authorList>
    </citation>
    <scope>NUCLEOTIDE SEQUENCE [LARGE SCALE GENOMIC DNA]</scope>
    <source>
        <strain evidence="7">CCUG 62952</strain>
    </source>
</reference>
<evidence type="ECO:0000256" key="1">
    <source>
        <dbReference type="ARBA" id="ARBA00023015"/>
    </source>
</evidence>
<keyword evidence="3" id="KW-0804">Transcription</keyword>
<dbReference type="InterPro" id="IPR001647">
    <property type="entry name" value="HTH_TetR"/>
</dbReference>
<name>A0ABW3D0A7_9FLAO</name>
<dbReference type="Proteomes" id="UP001596978">
    <property type="component" value="Unassembled WGS sequence"/>
</dbReference>
<protein>
    <submittedName>
        <fullName evidence="6">TetR/AcrR family transcriptional regulator</fullName>
    </submittedName>
</protein>
<dbReference type="PROSITE" id="PS50977">
    <property type="entry name" value="HTH_TETR_2"/>
    <property type="match status" value="1"/>
</dbReference>
<evidence type="ECO:0000313" key="6">
    <source>
        <dbReference type="EMBL" id="MFD0862263.1"/>
    </source>
</evidence>
<gene>
    <name evidence="6" type="ORF">ACFQ1M_08575</name>
</gene>
<organism evidence="6 7">
    <name type="scientific">Sungkyunkwania multivorans</name>
    <dbReference type="NCBI Taxonomy" id="1173618"/>
    <lineage>
        <taxon>Bacteria</taxon>
        <taxon>Pseudomonadati</taxon>
        <taxon>Bacteroidota</taxon>
        <taxon>Flavobacteriia</taxon>
        <taxon>Flavobacteriales</taxon>
        <taxon>Flavobacteriaceae</taxon>
        <taxon>Sungkyunkwania</taxon>
    </lineage>
</organism>
<keyword evidence="2 4" id="KW-0238">DNA-binding</keyword>
<evidence type="ECO:0000259" key="5">
    <source>
        <dbReference type="PROSITE" id="PS50977"/>
    </source>
</evidence>
<dbReference type="EMBL" id="JBHTJH010000004">
    <property type="protein sequence ID" value="MFD0862263.1"/>
    <property type="molecule type" value="Genomic_DNA"/>
</dbReference>
<dbReference type="Pfam" id="PF00440">
    <property type="entry name" value="TetR_N"/>
    <property type="match status" value="1"/>
</dbReference>
<dbReference type="RefSeq" id="WP_386406846.1">
    <property type="nucleotide sequence ID" value="NZ_JBHTJH010000004.1"/>
</dbReference>
<dbReference type="PANTHER" id="PTHR47506">
    <property type="entry name" value="TRANSCRIPTIONAL REGULATORY PROTEIN"/>
    <property type="match status" value="1"/>
</dbReference>
<evidence type="ECO:0000313" key="7">
    <source>
        <dbReference type="Proteomes" id="UP001596978"/>
    </source>
</evidence>
<evidence type="ECO:0000256" key="4">
    <source>
        <dbReference type="PROSITE-ProRule" id="PRU00335"/>
    </source>
</evidence>
<dbReference type="PRINTS" id="PR00455">
    <property type="entry name" value="HTHTETR"/>
</dbReference>
<evidence type="ECO:0000256" key="2">
    <source>
        <dbReference type="ARBA" id="ARBA00023125"/>
    </source>
</evidence>
<keyword evidence="7" id="KW-1185">Reference proteome</keyword>
<evidence type="ECO:0000256" key="3">
    <source>
        <dbReference type="ARBA" id="ARBA00023163"/>
    </source>
</evidence>
<feature type="domain" description="HTH tetR-type" evidence="5">
    <location>
        <begin position="5"/>
        <end position="65"/>
    </location>
</feature>
<dbReference type="SUPFAM" id="SSF48498">
    <property type="entry name" value="Tetracyclin repressor-like, C-terminal domain"/>
    <property type="match status" value="1"/>
</dbReference>
<keyword evidence="1" id="KW-0805">Transcription regulation</keyword>
<dbReference type="Pfam" id="PF21993">
    <property type="entry name" value="TetR_C_13_2"/>
    <property type="match status" value="1"/>
</dbReference>
<dbReference type="SUPFAM" id="SSF46689">
    <property type="entry name" value="Homeodomain-like"/>
    <property type="match status" value="1"/>
</dbReference>
<proteinExistence type="predicted"/>
<dbReference type="InterPro" id="IPR009057">
    <property type="entry name" value="Homeodomain-like_sf"/>
</dbReference>
<dbReference type="InterPro" id="IPR036271">
    <property type="entry name" value="Tet_transcr_reg_TetR-rel_C_sf"/>
</dbReference>
<dbReference type="PANTHER" id="PTHR47506:SF7">
    <property type="entry name" value="TRANSCRIPTIONAL REGULATORY PROTEIN"/>
    <property type="match status" value="1"/>
</dbReference>
<comment type="caution">
    <text evidence="6">The sequence shown here is derived from an EMBL/GenBank/DDBJ whole genome shotgun (WGS) entry which is preliminary data.</text>
</comment>
<dbReference type="Gene3D" id="1.10.357.10">
    <property type="entry name" value="Tetracycline Repressor, domain 2"/>
    <property type="match status" value="1"/>
</dbReference>
<feature type="DNA-binding region" description="H-T-H motif" evidence="4">
    <location>
        <begin position="28"/>
        <end position="47"/>
    </location>
</feature>
<sequence>MPKIKTSKQEVLNTVIPVFRRKGIANSSMSELASECGIQKSHFYYYFESKDALVKAVLQEVNSYFGYHLEKISKDPKLSSEEIYSRIESLFEKVFLSDAKGCLMANTALEMSHTDPEYISEVKLFFTTFINGMTTMLQNRYRLPTAKDLAIQIVQDLEGGIILMQVFKDPQYLQNALARFKVILLGQDEAHLS</sequence>